<protein>
    <submittedName>
        <fullName evidence="2">Uncharacterized protein</fullName>
    </submittedName>
</protein>
<sequence length="64" mass="7355">MGHSADYQAELQIRDLEYIAQILKEQANILNKTGAKALAKESYNQAEQLGIVITLLRRKRKERL</sequence>
<evidence type="ECO:0000313" key="1">
    <source>
        <dbReference type="EMBL" id="SDR38387.1"/>
    </source>
</evidence>
<reference evidence="1 3" key="1">
    <citation type="submission" date="2016-10" db="EMBL/GenBank/DDBJ databases">
        <authorList>
            <person name="Varghese N."/>
            <person name="Submissions S."/>
        </authorList>
    </citation>
    <scope>NUCLEOTIDE SEQUENCE [LARGE SCALE GENOMIC DNA]</scope>
    <source>
        <strain evidence="1 3">BS2976</strain>
    </source>
</reference>
<comment type="caution">
    <text evidence="2">The sequence shown here is derived from an EMBL/GenBank/DDBJ whole genome shotgun (WGS) entry which is preliminary data.</text>
</comment>
<gene>
    <name evidence="2" type="ORF">FIV39_19695</name>
    <name evidence="1" type="ORF">SAMN04490186_5859</name>
</gene>
<dbReference type="Proteomes" id="UP000317267">
    <property type="component" value="Unassembled WGS sequence"/>
</dbReference>
<keyword evidence="3" id="KW-1185">Reference proteome</keyword>
<evidence type="ECO:0000313" key="2">
    <source>
        <dbReference type="EMBL" id="TWR64410.1"/>
    </source>
</evidence>
<dbReference type="Proteomes" id="UP000198740">
    <property type="component" value="Unassembled WGS sequence"/>
</dbReference>
<proteinExistence type="predicted"/>
<evidence type="ECO:0000313" key="3">
    <source>
        <dbReference type="Proteomes" id="UP000198740"/>
    </source>
</evidence>
<organism evidence="2 4">
    <name type="scientific">Pseudomonas grimontii</name>
    <dbReference type="NCBI Taxonomy" id="129847"/>
    <lineage>
        <taxon>Bacteria</taxon>
        <taxon>Pseudomonadati</taxon>
        <taxon>Pseudomonadota</taxon>
        <taxon>Gammaproteobacteria</taxon>
        <taxon>Pseudomonadales</taxon>
        <taxon>Pseudomonadaceae</taxon>
        <taxon>Pseudomonas</taxon>
    </lineage>
</organism>
<accession>A0A1H1IKZ1</accession>
<name>A0A1H1IKZ1_9PSED</name>
<dbReference type="RefSeq" id="WP_090407938.1">
    <property type="nucleotide sequence ID" value="NZ_FNKM01000002.1"/>
</dbReference>
<dbReference type="OrthoDB" id="7028225at2"/>
<reference evidence="2 4" key="2">
    <citation type="submission" date="2019-06" db="EMBL/GenBank/DDBJ databases">
        <title>Pseudomonas bimorpha sp. nov. isolated from bovine raw milk and skim milk concentrate.</title>
        <authorList>
            <person name="Hofmann K."/>
            <person name="Huptas C."/>
            <person name="Doll E."/>
            <person name="Scherer S."/>
            <person name="Wenning M."/>
        </authorList>
    </citation>
    <scope>NUCLEOTIDE SEQUENCE [LARGE SCALE GENOMIC DNA]</scope>
    <source>
        <strain evidence="2 4">DSM 17515</strain>
    </source>
</reference>
<dbReference type="AlphaFoldDB" id="A0A1H1IKZ1"/>
<dbReference type="EMBL" id="VFES01000012">
    <property type="protein sequence ID" value="TWR64410.1"/>
    <property type="molecule type" value="Genomic_DNA"/>
</dbReference>
<evidence type="ECO:0000313" key="4">
    <source>
        <dbReference type="Proteomes" id="UP000317267"/>
    </source>
</evidence>
<dbReference type="EMBL" id="FNKM01000002">
    <property type="protein sequence ID" value="SDR38387.1"/>
    <property type="molecule type" value="Genomic_DNA"/>
</dbReference>